<dbReference type="STRING" id="1231657.A0A1Y1YJ97"/>
<dbReference type="Pfam" id="PF10342">
    <property type="entry name" value="Kre9_KNH"/>
    <property type="match status" value="1"/>
</dbReference>
<feature type="domain" description="Yeast cell wall synthesis Kre9/Knh1-like N-terminal" evidence="4">
    <location>
        <begin position="23"/>
        <end position="129"/>
    </location>
</feature>
<organism evidence="5 6">
    <name type="scientific">Clohesyomyces aquaticus</name>
    <dbReference type="NCBI Taxonomy" id="1231657"/>
    <lineage>
        <taxon>Eukaryota</taxon>
        <taxon>Fungi</taxon>
        <taxon>Dikarya</taxon>
        <taxon>Ascomycota</taxon>
        <taxon>Pezizomycotina</taxon>
        <taxon>Dothideomycetes</taxon>
        <taxon>Pleosporomycetidae</taxon>
        <taxon>Pleosporales</taxon>
        <taxon>Lindgomycetaceae</taxon>
        <taxon>Clohesyomyces</taxon>
    </lineage>
</organism>
<dbReference type="GO" id="GO:0042546">
    <property type="term" value="P:cell wall biogenesis"/>
    <property type="evidence" value="ECO:0007669"/>
    <property type="project" value="InterPro"/>
</dbReference>
<dbReference type="OrthoDB" id="2432613at2759"/>
<reference evidence="5 6" key="1">
    <citation type="submission" date="2016-07" db="EMBL/GenBank/DDBJ databases">
        <title>Pervasive Adenine N6-methylation of Active Genes in Fungi.</title>
        <authorList>
            <consortium name="DOE Joint Genome Institute"/>
            <person name="Mondo S.J."/>
            <person name="Dannebaum R.O."/>
            <person name="Kuo R.C."/>
            <person name="Labutti K."/>
            <person name="Haridas S."/>
            <person name="Kuo A."/>
            <person name="Salamov A."/>
            <person name="Ahrendt S.R."/>
            <person name="Lipzen A."/>
            <person name="Sullivan W."/>
            <person name="Andreopoulos W.B."/>
            <person name="Clum A."/>
            <person name="Lindquist E."/>
            <person name="Daum C."/>
            <person name="Ramamoorthy G.K."/>
            <person name="Gryganskyi A."/>
            <person name="Culley D."/>
            <person name="Magnuson J.K."/>
            <person name="James T.Y."/>
            <person name="O'Malley M.A."/>
            <person name="Stajich J.E."/>
            <person name="Spatafora J.W."/>
            <person name="Visel A."/>
            <person name="Grigoriev I.V."/>
        </authorList>
    </citation>
    <scope>NUCLEOTIDE SEQUENCE [LARGE SCALE GENOMIC DNA]</scope>
    <source>
        <strain evidence="5 6">CBS 115471</strain>
    </source>
</reference>
<dbReference type="PANTHER" id="PTHR28154:SF1">
    <property type="entry name" value="CELL WALL SYNTHESIS PROTEIN KNH1-RELATED"/>
    <property type="match status" value="1"/>
</dbReference>
<protein>
    <submittedName>
        <fullName evidence="5">Beta-1,6-glucan boisynthesis protein-like protein</fullName>
    </submittedName>
</protein>
<evidence type="ECO:0000313" key="6">
    <source>
        <dbReference type="Proteomes" id="UP000193144"/>
    </source>
</evidence>
<dbReference type="InterPro" id="IPR018466">
    <property type="entry name" value="Kre9/Knh1-like_N"/>
</dbReference>
<dbReference type="InterPro" id="IPR045328">
    <property type="entry name" value="Kre9/Knh1"/>
</dbReference>
<dbReference type="Proteomes" id="UP000193144">
    <property type="component" value="Unassembled WGS sequence"/>
</dbReference>
<name>A0A1Y1YJ97_9PLEO</name>
<evidence type="ECO:0000256" key="1">
    <source>
        <dbReference type="ARBA" id="ARBA00022729"/>
    </source>
</evidence>
<dbReference type="GO" id="GO:0031505">
    <property type="term" value="P:fungal-type cell wall organization"/>
    <property type="evidence" value="ECO:0007669"/>
    <property type="project" value="TreeGrafter"/>
</dbReference>
<dbReference type="GO" id="GO:0005576">
    <property type="term" value="C:extracellular region"/>
    <property type="evidence" value="ECO:0007669"/>
    <property type="project" value="TreeGrafter"/>
</dbReference>
<dbReference type="AlphaFoldDB" id="A0A1Y1YJ97"/>
<dbReference type="EMBL" id="MCFA01000221">
    <property type="protein sequence ID" value="ORX98111.1"/>
    <property type="molecule type" value="Genomic_DNA"/>
</dbReference>
<feature type="chain" id="PRO_5012869772" evidence="2">
    <location>
        <begin position="18"/>
        <end position="263"/>
    </location>
</feature>
<dbReference type="InterPro" id="IPR008659">
    <property type="entry name" value="Kre9/Knh1_C"/>
</dbReference>
<comment type="caution">
    <text evidence="5">The sequence shown here is derived from an EMBL/GenBank/DDBJ whole genome shotgun (WGS) entry which is preliminary data.</text>
</comment>
<evidence type="ECO:0000256" key="2">
    <source>
        <dbReference type="SAM" id="SignalP"/>
    </source>
</evidence>
<evidence type="ECO:0000259" key="3">
    <source>
        <dbReference type="Pfam" id="PF05390"/>
    </source>
</evidence>
<gene>
    <name evidence="5" type="ORF">BCR34DRAFT_628453</name>
</gene>
<evidence type="ECO:0000259" key="4">
    <source>
        <dbReference type="Pfam" id="PF10342"/>
    </source>
</evidence>
<dbReference type="GO" id="GO:0006078">
    <property type="term" value="P:(1-&gt;6)-beta-D-glucan biosynthetic process"/>
    <property type="evidence" value="ECO:0007669"/>
    <property type="project" value="InterPro"/>
</dbReference>
<proteinExistence type="predicted"/>
<keyword evidence="6" id="KW-1185">Reference proteome</keyword>
<keyword evidence="1 2" id="KW-0732">Signal</keyword>
<feature type="signal peptide" evidence="2">
    <location>
        <begin position="1"/>
        <end position="17"/>
    </location>
</feature>
<feature type="domain" description="Yeast cell wall synthesis Kre9/Knh1 C-terminal" evidence="3">
    <location>
        <begin position="173"/>
        <end position="251"/>
    </location>
</feature>
<dbReference type="Pfam" id="PF05390">
    <property type="entry name" value="Kre9_KNH1_C"/>
    <property type="match status" value="1"/>
</dbReference>
<evidence type="ECO:0000313" key="5">
    <source>
        <dbReference type="EMBL" id="ORX98111.1"/>
    </source>
</evidence>
<accession>A0A1Y1YJ97</accession>
<sequence length="263" mass="27297">MLWAPLAFLAAVTFVSADVEFTSPKAGATLTGGTAITVEWKDSGDSPAITDLTTYQLFLCAGGNEPGTFIDLLAISATTATFAVTGNKATGTIGIGLGASTPKNAYFLKILSTAKAGGTITNYSPRFSLSGMTGTFPDTVLTGLKKVDGTDGPATVNAIAQGGQNPAGPVDGDLFKVAYTMQTGITRYAPMQPVPPTKITKKKATPLYPTSSVVIAKSNLPIPKQQTTVTQSQTFSVSSMENTVAAQPGPSGDMQKFLNRWKD</sequence>
<dbReference type="PANTHER" id="PTHR28154">
    <property type="entry name" value="CELL WALL SYNTHESIS PROTEIN KNH1-RELATED"/>
    <property type="match status" value="1"/>
</dbReference>